<dbReference type="EMBL" id="LAVV01008615">
    <property type="protein sequence ID" value="KNZ52362.1"/>
    <property type="molecule type" value="Genomic_DNA"/>
</dbReference>
<protein>
    <submittedName>
        <fullName evidence="2">Uncharacterized protein</fullName>
    </submittedName>
</protein>
<dbReference type="VEuPathDB" id="FungiDB:VP01_3601g1"/>
<keyword evidence="1" id="KW-1133">Transmembrane helix</keyword>
<keyword evidence="3" id="KW-1185">Reference proteome</keyword>
<dbReference type="Proteomes" id="UP000037035">
    <property type="component" value="Unassembled WGS sequence"/>
</dbReference>
<feature type="transmembrane region" description="Helical" evidence="1">
    <location>
        <begin position="258"/>
        <end position="285"/>
    </location>
</feature>
<evidence type="ECO:0000313" key="2">
    <source>
        <dbReference type="EMBL" id="KNZ52362.1"/>
    </source>
</evidence>
<accession>A0A0L6UVW6</accession>
<evidence type="ECO:0000256" key="1">
    <source>
        <dbReference type="SAM" id="Phobius"/>
    </source>
</evidence>
<gene>
    <name evidence="2" type="ORF">VP01_3601g1</name>
</gene>
<sequence length="401" mass="47079">MIKFMGNIFWQGKLYIKYQVYCHDYILQGTVTASFPFPTYFTLIDSIFLSILLPPNYDVAALVQVGCRTNFWYANRGCREFLKCRTSFINFFGGQIETNLMMILFFFFPHTFNSFKQKFSIYFQFNSIKSCEKELWKKPKKENYNTPKNGRFIKSRCSSENMIIFFWRNELDHRIPHPKKPATPICVPKIGTANPPGPVPQRPVLVCGSKVKGKKRKDRKIGIWAKKEVHFFIPQWDNTIFCESFPPFLIKKWSKLVVIFQFFLSKILIFQFCVHYFFLLCYFFVLKAQRLPSQKQARFDFHYASCLQYLPTAIVCIRKCNKSFFGFHEDKTQAVQQPYTNTNFNLVIVIYQLKLPPGANMQAKWLKQTSHSLHFRSFSEHASPSVSDSLCRCGVPIGFQP</sequence>
<keyword evidence="1" id="KW-0472">Membrane</keyword>
<name>A0A0L6UVW6_9BASI</name>
<organism evidence="2 3">
    <name type="scientific">Puccinia sorghi</name>
    <dbReference type="NCBI Taxonomy" id="27349"/>
    <lineage>
        <taxon>Eukaryota</taxon>
        <taxon>Fungi</taxon>
        <taxon>Dikarya</taxon>
        <taxon>Basidiomycota</taxon>
        <taxon>Pucciniomycotina</taxon>
        <taxon>Pucciniomycetes</taxon>
        <taxon>Pucciniales</taxon>
        <taxon>Pucciniaceae</taxon>
        <taxon>Puccinia</taxon>
    </lineage>
</organism>
<keyword evidence="1" id="KW-0812">Transmembrane</keyword>
<evidence type="ECO:0000313" key="3">
    <source>
        <dbReference type="Proteomes" id="UP000037035"/>
    </source>
</evidence>
<comment type="caution">
    <text evidence="2">The sequence shown here is derived from an EMBL/GenBank/DDBJ whole genome shotgun (WGS) entry which is preliminary data.</text>
</comment>
<dbReference type="AlphaFoldDB" id="A0A0L6UVW6"/>
<reference evidence="2 3" key="1">
    <citation type="submission" date="2015-08" db="EMBL/GenBank/DDBJ databases">
        <title>Next Generation Sequencing and Analysis of the Genome of Puccinia sorghi L Schw, the Causal Agent of Maize Common Rust.</title>
        <authorList>
            <person name="Rochi L."/>
            <person name="Burguener G."/>
            <person name="Darino M."/>
            <person name="Turjanski A."/>
            <person name="Kreff E."/>
            <person name="Dieguez M.J."/>
            <person name="Sacco F."/>
        </authorList>
    </citation>
    <scope>NUCLEOTIDE SEQUENCE [LARGE SCALE GENOMIC DNA]</scope>
    <source>
        <strain evidence="2 3">RO10H11247</strain>
    </source>
</reference>
<proteinExistence type="predicted"/>